<dbReference type="GO" id="GO:0005886">
    <property type="term" value="C:plasma membrane"/>
    <property type="evidence" value="ECO:0007669"/>
    <property type="project" value="UniProtKB-SubCell"/>
</dbReference>
<evidence type="ECO:0000256" key="10">
    <source>
        <dbReference type="SAM" id="MobiDB-lite"/>
    </source>
</evidence>
<dbReference type="Proteomes" id="UP000305539">
    <property type="component" value="Unassembled WGS sequence"/>
</dbReference>
<comment type="function">
    <text evidence="9">The M ring may be actively involved in energy transduction.</text>
</comment>
<keyword evidence="4" id="KW-1003">Cell membrane</keyword>
<accession>A0A4V5PJ02</accession>
<dbReference type="PANTHER" id="PTHR30046">
    <property type="entry name" value="FLAGELLAR M-RING PROTEIN"/>
    <property type="match status" value="1"/>
</dbReference>
<dbReference type="InterPro" id="IPR013556">
    <property type="entry name" value="Flag_M-ring_C"/>
</dbReference>
<keyword evidence="14" id="KW-0282">Flagellum</keyword>
<feature type="region of interest" description="Disordered" evidence="10">
    <location>
        <begin position="389"/>
        <end position="434"/>
    </location>
</feature>
<feature type="compositionally biased region" description="Polar residues" evidence="10">
    <location>
        <begin position="392"/>
        <end position="402"/>
    </location>
</feature>
<organism evidence="14 15">
    <name type="scientific">Trinickia terrae</name>
    <dbReference type="NCBI Taxonomy" id="2571161"/>
    <lineage>
        <taxon>Bacteria</taxon>
        <taxon>Pseudomonadati</taxon>
        <taxon>Pseudomonadota</taxon>
        <taxon>Betaproteobacteria</taxon>
        <taxon>Burkholderiales</taxon>
        <taxon>Burkholderiaceae</taxon>
        <taxon>Trinickia</taxon>
    </lineage>
</organism>
<dbReference type="EMBL" id="SWJE01000005">
    <property type="protein sequence ID" value="TKC89460.1"/>
    <property type="molecule type" value="Genomic_DNA"/>
</dbReference>
<dbReference type="PANTHER" id="PTHR30046:SF0">
    <property type="entry name" value="FLAGELLAR M-RING PROTEIN"/>
    <property type="match status" value="1"/>
</dbReference>
<evidence type="ECO:0000256" key="6">
    <source>
        <dbReference type="ARBA" id="ARBA00022989"/>
    </source>
</evidence>
<dbReference type="PRINTS" id="PR01009">
    <property type="entry name" value="FLGMRINGFLIF"/>
</dbReference>
<dbReference type="GO" id="GO:0009431">
    <property type="term" value="C:bacterial-type flagellum basal body, MS ring"/>
    <property type="evidence" value="ECO:0007669"/>
    <property type="project" value="InterPro"/>
</dbReference>
<evidence type="ECO:0000313" key="14">
    <source>
        <dbReference type="EMBL" id="TKC89460.1"/>
    </source>
</evidence>
<evidence type="ECO:0000256" key="2">
    <source>
        <dbReference type="ARBA" id="ARBA00004651"/>
    </source>
</evidence>
<feature type="domain" description="Flagellar M-ring N-terminal" evidence="12">
    <location>
        <begin position="43"/>
        <end position="213"/>
    </location>
</feature>
<evidence type="ECO:0000256" key="1">
    <source>
        <dbReference type="ARBA" id="ARBA00004117"/>
    </source>
</evidence>
<reference evidence="14 15" key="1">
    <citation type="submission" date="2019-04" db="EMBL/GenBank/DDBJ databases">
        <title>Trinickia sp. 7GSK02, isolated from subtropical forest soil.</title>
        <authorList>
            <person name="Gao Z.-H."/>
            <person name="Qiu L.-H."/>
        </authorList>
    </citation>
    <scope>NUCLEOTIDE SEQUENCE [LARGE SCALE GENOMIC DNA]</scope>
    <source>
        <strain evidence="14 15">7GSK02</strain>
    </source>
</reference>
<evidence type="ECO:0000259" key="13">
    <source>
        <dbReference type="Pfam" id="PF08345"/>
    </source>
</evidence>
<evidence type="ECO:0000256" key="8">
    <source>
        <dbReference type="ARBA" id="ARBA00023143"/>
    </source>
</evidence>
<dbReference type="AlphaFoldDB" id="A0A4V5PJ02"/>
<dbReference type="InterPro" id="IPR043427">
    <property type="entry name" value="YscJ/FliF"/>
</dbReference>
<feature type="transmembrane region" description="Helical" evidence="11">
    <location>
        <begin position="450"/>
        <end position="471"/>
    </location>
</feature>
<evidence type="ECO:0000256" key="3">
    <source>
        <dbReference type="ARBA" id="ARBA00007971"/>
    </source>
</evidence>
<comment type="similarity">
    <text evidence="3 9">Belongs to the FliF family.</text>
</comment>
<gene>
    <name evidence="14" type="primary">fliF</name>
    <name evidence="14" type="ORF">FAZ69_11045</name>
</gene>
<dbReference type="GO" id="GO:0071973">
    <property type="term" value="P:bacterial-type flagellum-dependent cell motility"/>
    <property type="evidence" value="ECO:0007669"/>
    <property type="project" value="InterPro"/>
</dbReference>
<evidence type="ECO:0000256" key="9">
    <source>
        <dbReference type="PIRNR" id="PIRNR004862"/>
    </source>
</evidence>
<sequence>MNSIMSRLNAYFTSGPRSRQFAVAAVLAALVLCAALAVWLTMRPAYQVLFRDLKRQDAAAIAAQLEKEKVPFRFDERTSAILVPEGDTRAIRLRLMSSELRLQGAVGFELFNNSDLGLTEFTQKVNYQRALQGELERTIATLDEIDMARVHLALPESSLFRRDRAKPKASVALFMRDGQTLGAETIKGIQRLVAAAVPEMSPSDVAVLDQRGAPADAAGDGDVDDPQYALKASIERRYERKILAQIGTVAGAGRVSVSVDASIDFDQVRTTRESDVTRPIANDGGSTVPSLPKLAASASAMSKFDLPAAGLPPLPGAPAAEGSRTDRTIEQIVKSPGAIRRLSVGIVLDRPLSADELAQLNAVVSASIGLDSKRGDVLSMFVRDEAGVRAASDTTATGQSAGNGEAAEALDETTVSRSAPSEKTPPRPSQEDGIGQRLASLGIDGVSASAVIATLLGALAATIAASVWLVTQRNTRRQPSRQLTDAQRAEHVTRLRALLAGQGHAEGNAHGNR</sequence>
<evidence type="ECO:0000256" key="5">
    <source>
        <dbReference type="ARBA" id="ARBA00022692"/>
    </source>
</evidence>
<dbReference type="GO" id="GO:0003774">
    <property type="term" value="F:cytoskeletal motor activity"/>
    <property type="evidence" value="ECO:0007669"/>
    <property type="project" value="InterPro"/>
</dbReference>
<keyword evidence="15" id="KW-1185">Reference proteome</keyword>
<keyword evidence="14" id="KW-0969">Cilium</keyword>
<evidence type="ECO:0000256" key="11">
    <source>
        <dbReference type="SAM" id="Phobius"/>
    </source>
</evidence>
<keyword evidence="14" id="KW-0966">Cell projection</keyword>
<evidence type="ECO:0000256" key="4">
    <source>
        <dbReference type="ARBA" id="ARBA00022475"/>
    </source>
</evidence>
<dbReference type="NCBIfam" id="TIGR00206">
    <property type="entry name" value="fliF"/>
    <property type="match status" value="1"/>
</dbReference>
<feature type="domain" description="Flagellar M-ring C-terminal" evidence="13">
    <location>
        <begin position="325"/>
        <end position="379"/>
    </location>
</feature>
<protein>
    <recommendedName>
        <fullName evidence="9">Flagellar M-ring protein</fullName>
    </recommendedName>
</protein>
<keyword evidence="7 11" id="KW-0472">Membrane</keyword>
<dbReference type="OrthoDB" id="8554211at2"/>
<evidence type="ECO:0000259" key="12">
    <source>
        <dbReference type="Pfam" id="PF01514"/>
    </source>
</evidence>
<dbReference type="InterPro" id="IPR006182">
    <property type="entry name" value="FliF_N_dom"/>
</dbReference>
<name>A0A4V5PJ02_9BURK</name>
<evidence type="ECO:0000313" key="15">
    <source>
        <dbReference type="Proteomes" id="UP000305539"/>
    </source>
</evidence>
<keyword evidence="5 11" id="KW-0812">Transmembrane</keyword>
<comment type="subcellular location">
    <subcellularLocation>
        <location evidence="1 9">Bacterial flagellum basal body</location>
    </subcellularLocation>
    <subcellularLocation>
        <location evidence="2">Cell membrane</location>
        <topology evidence="2">Multi-pass membrane protein</topology>
    </subcellularLocation>
</comment>
<keyword evidence="6 11" id="KW-1133">Transmembrane helix</keyword>
<dbReference type="Gene3D" id="3.30.300.30">
    <property type="match status" value="1"/>
</dbReference>
<dbReference type="PIRSF" id="PIRSF004862">
    <property type="entry name" value="FliF"/>
    <property type="match status" value="1"/>
</dbReference>
<comment type="caution">
    <text evidence="14">The sequence shown here is derived from an EMBL/GenBank/DDBJ whole genome shotgun (WGS) entry which is preliminary data.</text>
</comment>
<evidence type="ECO:0000256" key="7">
    <source>
        <dbReference type="ARBA" id="ARBA00023136"/>
    </source>
</evidence>
<dbReference type="InterPro" id="IPR000067">
    <property type="entry name" value="FlgMring_FliF"/>
</dbReference>
<dbReference type="InterPro" id="IPR045851">
    <property type="entry name" value="AMP-bd_C_sf"/>
</dbReference>
<proteinExistence type="inferred from homology"/>
<dbReference type="Pfam" id="PF08345">
    <property type="entry name" value="YscJ_FliF_C"/>
    <property type="match status" value="1"/>
</dbReference>
<keyword evidence="8 9" id="KW-0975">Bacterial flagellum</keyword>
<dbReference type="Pfam" id="PF01514">
    <property type="entry name" value="YscJ_FliF"/>
    <property type="match status" value="1"/>
</dbReference>